<evidence type="ECO:0000256" key="3">
    <source>
        <dbReference type="ARBA" id="ARBA00004496"/>
    </source>
</evidence>
<evidence type="ECO:0000313" key="28">
    <source>
        <dbReference type="EMBL" id="GBF33695.1"/>
    </source>
</evidence>
<evidence type="ECO:0000256" key="25">
    <source>
        <dbReference type="PIRSR" id="PIRSR039102-3"/>
    </source>
</evidence>
<dbReference type="UniPathway" id="UPA00219"/>
<reference evidence="29" key="1">
    <citation type="submission" date="2018-02" db="EMBL/GenBank/DDBJ databases">
        <title>Genome sequence of Desulfocucumis palustris strain NAW-5.</title>
        <authorList>
            <person name="Watanabe M."/>
            <person name="Kojima H."/>
            <person name="Fukui M."/>
        </authorList>
    </citation>
    <scope>NUCLEOTIDE SEQUENCE [LARGE SCALE GENOMIC DNA]</scope>
    <source>
        <strain evidence="29">NAW-5</strain>
    </source>
</reference>
<evidence type="ECO:0000256" key="10">
    <source>
        <dbReference type="ARBA" id="ARBA00022741"/>
    </source>
</evidence>
<feature type="binding site" evidence="25">
    <location>
        <position position="313"/>
    </location>
    <ligand>
        <name>Mg(2+)</name>
        <dbReference type="ChEBI" id="CHEBI:18420"/>
        <label>2</label>
    </ligand>
</feature>
<evidence type="ECO:0000256" key="15">
    <source>
        <dbReference type="ARBA" id="ARBA00023211"/>
    </source>
</evidence>
<evidence type="ECO:0000256" key="22">
    <source>
        <dbReference type="HAMAP-Rule" id="MF_00047"/>
    </source>
</evidence>
<comment type="cofactor">
    <cofactor evidence="25">
        <name>Mg(2+)</name>
        <dbReference type="ChEBI" id="CHEBI:18420"/>
    </cofactor>
    <cofactor evidence="25">
        <name>Mn(2+)</name>
        <dbReference type="ChEBI" id="CHEBI:29035"/>
    </cofactor>
    <text evidence="25">Binds 2 magnesium or manganese ions per subunit.</text>
</comment>
<dbReference type="EC" id="6.3.2.4" evidence="6 22"/>
<evidence type="ECO:0000256" key="14">
    <source>
        <dbReference type="ARBA" id="ARBA00022984"/>
    </source>
</evidence>
<evidence type="ECO:0000259" key="27">
    <source>
        <dbReference type="PROSITE" id="PS50975"/>
    </source>
</evidence>
<evidence type="ECO:0000256" key="12">
    <source>
        <dbReference type="ARBA" id="ARBA00022842"/>
    </source>
</evidence>
<comment type="pathway">
    <text evidence="18">Glycan biosynthesis.</text>
</comment>
<dbReference type="InterPro" id="IPR011095">
    <property type="entry name" value="Dala_Dala_lig_C"/>
</dbReference>
<comment type="subcellular location">
    <subcellularLocation>
        <location evidence="3 22">Cytoplasm</location>
    </subcellularLocation>
</comment>
<dbReference type="PROSITE" id="PS00843">
    <property type="entry name" value="DALA_DALA_LIGASE_1"/>
    <property type="match status" value="1"/>
</dbReference>
<evidence type="ECO:0000256" key="24">
    <source>
        <dbReference type="PIRSR" id="PIRSR039102-2"/>
    </source>
</evidence>
<comment type="catalytic activity">
    <reaction evidence="17 22">
        <text>2 D-alanine + ATP = D-alanyl-D-alanine + ADP + phosphate + H(+)</text>
        <dbReference type="Rhea" id="RHEA:11224"/>
        <dbReference type="ChEBI" id="CHEBI:15378"/>
        <dbReference type="ChEBI" id="CHEBI:30616"/>
        <dbReference type="ChEBI" id="CHEBI:43474"/>
        <dbReference type="ChEBI" id="CHEBI:57416"/>
        <dbReference type="ChEBI" id="CHEBI:57822"/>
        <dbReference type="ChEBI" id="CHEBI:456216"/>
        <dbReference type="EC" id="6.3.2.4"/>
    </reaction>
</comment>
<dbReference type="EMBL" id="BFAV01000117">
    <property type="protein sequence ID" value="GBF33695.1"/>
    <property type="molecule type" value="Genomic_DNA"/>
</dbReference>
<keyword evidence="29" id="KW-1185">Reference proteome</keyword>
<dbReference type="InterPro" id="IPR016185">
    <property type="entry name" value="PreATP-grasp_dom_sf"/>
</dbReference>
<dbReference type="InterPro" id="IPR013815">
    <property type="entry name" value="ATP_grasp_subdomain_1"/>
</dbReference>
<evidence type="ECO:0000256" key="2">
    <source>
        <dbReference type="ARBA" id="ARBA00003921"/>
    </source>
</evidence>
<dbReference type="Pfam" id="PF07478">
    <property type="entry name" value="Dala_Dala_lig_C"/>
    <property type="match status" value="1"/>
</dbReference>
<name>A0A2L2XBU5_9FIRM</name>
<feature type="binding site" evidence="24">
    <location>
        <begin position="312"/>
        <end position="313"/>
    </location>
    <ligand>
        <name>ATP</name>
        <dbReference type="ChEBI" id="CHEBI:30616"/>
    </ligand>
</feature>
<dbReference type="InterPro" id="IPR011761">
    <property type="entry name" value="ATP-grasp"/>
</dbReference>
<dbReference type="GO" id="GO:0046872">
    <property type="term" value="F:metal ion binding"/>
    <property type="evidence" value="ECO:0007669"/>
    <property type="project" value="UniProtKB-KW"/>
</dbReference>
<dbReference type="GO" id="GO:0008360">
    <property type="term" value="P:regulation of cell shape"/>
    <property type="evidence" value="ECO:0007669"/>
    <property type="project" value="UniProtKB-KW"/>
</dbReference>
<comment type="function">
    <text evidence="2 22">Cell wall formation.</text>
</comment>
<dbReference type="SUPFAM" id="SSF52440">
    <property type="entry name" value="PreATP-grasp domain"/>
    <property type="match status" value="1"/>
</dbReference>
<dbReference type="InterPro" id="IPR011127">
    <property type="entry name" value="Dala_Dala_lig_N"/>
</dbReference>
<evidence type="ECO:0000256" key="13">
    <source>
        <dbReference type="ARBA" id="ARBA00022960"/>
    </source>
</evidence>
<keyword evidence="8 22" id="KW-0436">Ligase</keyword>
<feature type="binding site" evidence="25">
    <location>
        <position position="300"/>
    </location>
    <ligand>
        <name>Mg(2+)</name>
        <dbReference type="ChEBI" id="CHEBI:18420"/>
        <label>1</label>
    </ligand>
</feature>
<evidence type="ECO:0000256" key="5">
    <source>
        <dbReference type="ARBA" id="ARBA00010871"/>
    </source>
</evidence>
<dbReference type="InterPro" id="IPR000291">
    <property type="entry name" value="D-Ala_lig_Van_CS"/>
</dbReference>
<proteinExistence type="inferred from homology"/>
<dbReference type="PANTHER" id="PTHR23132">
    <property type="entry name" value="D-ALANINE--D-ALANINE LIGASE"/>
    <property type="match status" value="1"/>
</dbReference>
<keyword evidence="7 22" id="KW-0963">Cytoplasm</keyword>
<dbReference type="GO" id="GO:0005829">
    <property type="term" value="C:cytosol"/>
    <property type="evidence" value="ECO:0007669"/>
    <property type="project" value="TreeGrafter"/>
</dbReference>
<dbReference type="Proteomes" id="UP000239549">
    <property type="component" value="Unassembled WGS sequence"/>
</dbReference>
<comment type="pathway">
    <text evidence="4 22">Cell wall biogenesis; peptidoglycan biosynthesis.</text>
</comment>
<evidence type="ECO:0000256" key="19">
    <source>
        <dbReference type="ARBA" id="ARBA00068427"/>
    </source>
</evidence>
<dbReference type="InterPro" id="IPR005905">
    <property type="entry name" value="D_ala_D_ala"/>
</dbReference>
<evidence type="ECO:0000256" key="11">
    <source>
        <dbReference type="ARBA" id="ARBA00022840"/>
    </source>
</evidence>
<protein>
    <recommendedName>
        <fullName evidence="19 22">D-alanine--D-alanine ligase</fullName>
        <ecNumber evidence="6 22">6.3.2.4</ecNumber>
    </recommendedName>
    <alternativeName>
        <fullName evidence="21 22">D-Ala-D-Ala ligase</fullName>
    </alternativeName>
    <alternativeName>
        <fullName evidence="20 22">D-alanylalanine synthetase</fullName>
    </alternativeName>
</protein>
<keyword evidence="9 25" id="KW-0479">Metal-binding</keyword>
<keyword evidence="15 25" id="KW-0464">Manganese</keyword>
<dbReference type="RefSeq" id="WP_104372056.1">
    <property type="nucleotide sequence ID" value="NZ_BFAV01000117.1"/>
</dbReference>
<keyword evidence="10 24" id="KW-0547">Nucleotide-binding</keyword>
<dbReference type="Gene3D" id="3.30.470.20">
    <property type="entry name" value="ATP-grasp fold, B domain"/>
    <property type="match status" value="1"/>
</dbReference>
<comment type="similarity">
    <text evidence="5 22">Belongs to the D-alanine--D-alanine ligase family.</text>
</comment>
<comment type="caution">
    <text evidence="28">The sequence shown here is derived from an EMBL/GenBank/DDBJ whole genome shotgun (WGS) entry which is preliminary data.</text>
</comment>
<evidence type="ECO:0000256" key="26">
    <source>
        <dbReference type="PROSITE-ProRule" id="PRU00409"/>
    </source>
</evidence>
<dbReference type="FunFam" id="3.30.1490.20:FF:000007">
    <property type="entry name" value="D-alanine--D-alanine ligase"/>
    <property type="match status" value="1"/>
</dbReference>
<keyword evidence="12 25" id="KW-0460">Magnesium</keyword>
<dbReference type="PROSITE" id="PS00844">
    <property type="entry name" value="DALA_DALA_LIGASE_2"/>
    <property type="match status" value="1"/>
</dbReference>
<feature type="binding site" evidence="25">
    <location>
        <position position="315"/>
    </location>
    <ligand>
        <name>Mg(2+)</name>
        <dbReference type="ChEBI" id="CHEBI:18420"/>
        <label>2</label>
    </ligand>
</feature>
<dbReference type="Pfam" id="PF01820">
    <property type="entry name" value="Dala_Dala_lig_N"/>
    <property type="match status" value="1"/>
</dbReference>
<feature type="binding site" evidence="24">
    <location>
        <begin position="182"/>
        <end position="184"/>
    </location>
    <ligand>
        <name>ATP</name>
        <dbReference type="ChEBI" id="CHEBI:30616"/>
    </ligand>
</feature>
<dbReference type="SUPFAM" id="SSF56059">
    <property type="entry name" value="Glutathione synthetase ATP-binding domain-like"/>
    <property type="match status" value="1"/>
</dbReference>
<evidence type="ECO:0000256" key="16">
    <source>
        <dbReference type="ARBA" id="ARBA00023316"/>
    </source>
</evidence>
<keyword evidence="14 22" id="KW-0573">Peptidoglycan synthesis</keyword>
<keyword evidence="11 26" id="KW-0067">ATP-binding</keyword>
<feature type="active site" evidence="23">
    <location>
        <position position="18"/>
    </location>
</feature>
<dbReference type="HAMAP" id="MF_00047">
    <property type="entry name" value="Dala_Dala_lig"/>
    <property type="match status" value="1"/>
</dbReference>
<evidence type="ECO:0000256" key="8">
    <source>
        <dbReference type="ARBA" id="ARBA00022598"/>
    </source>
</evidence>
<feature type="binding site" evidence="24">
    <location>
        <begin position="220"/>
        <end position="227"/>
    </location>
    <ligand>
        <name>ATP</name>
        <dbReference type="ChEBI" id="CHEBI:30616"/>
    </ligand>
</feature>
<dbReference type="GO" id="GO:0009252">
    <property type="term" value="P:peptidoglycan biosynthetic process"/>
    <property type="evidence" value="ECO:0007669"/>
    <property type="project" value="UniProtKB-UniRule"/>
</dbReference>
<evidence type="ECO:0000256" key="17">
    <source>
        <dbReference type="ARBA" id="ARBA00047614"/>
    </source>
</evidence>
<feature type="active site" evidence="23">
    <location>
        <position position="190"/>
    </location>
</feature>
<sequence>MKNEKNKVAVLFGGCSTEYEVSLQSAYSVITNLNPNKYETILIGITRQGAWFRYYGSLEKIQNDTWMDSNDCVPAIISPDRNIHGLLEFRGNKVIATRIDVAFPVLHGKNGEDGTLQGLLTIAGIPFAGCGTPCSAMCMDKDIAHKIANLAGIKTPPSVALRSGFIEDEMMKQISRLTFPLFVKPANAGSSFGITKVFQKDELSDAVTVAFQHDNKVIIEEAVDGFEVGCAVLGNDSLAIGEVDEIELSQGFFDYTEKYTLKTSKIHMPARIDPDTAGRIKQTASVIYRALDCSGFARVDFFLTPEKEIIFNEVNTIPGFTSHSRYPNMLKGIGMTFGQIVDAAISLATNS</sequence>
<dbReference type="PIRSF" id="PIRSF039102">
    <property type="entry name" value="Ddl/VanB"/>
    <property type="match status" value="1"/>
</dbReference>
<evidence type="ECO:0000256" key="9">
    <source>
        <dbReference type="ARBA" id="ARBA00022723"/>
    </source>
</evidence>
<dbReference type="GO" id="GO:0008716">
    <property type="term" value="F:D-alanine-D-alanine ligase activity"/>
    <property type="evidence" value="ECO:0007669"/>
    <property type="project" value="UniProtKB-UniRule"/>
</dbReference>
<feature type="domain" description="ATP-grasp" evidence="27">
    <location>
        <begin position="145"/>
        <end position="346"/>
    </location>
</feature>
<keyword evidence="13 22" id="KW-0133">Cell shape</keyword>
<evidence type="ECO:0000256" key="23">
    <source>
        <dbReference type="PIRSR" id="PIRSR039102-1"/>
    </source>
</evidence>
<evidence type="ECO:0000256" key="7">
    <source>
        <dbReference type="ARBA" id="ARBA00022490"/>
    </source>
</evidence>
<dbReference type="Gene3D" id="3.30.1490.20">
    <property type="entry name" value="ATP-grasp fold, A domain"/>
    <property type="match status" value="1"/>
</dbReference>
<dbReference type="NCBIfam" id="NF000091">
    <property type="entry name" value="D_ala_D_ser_VanG"/>
    <property type="match status" value="1"/>
</dbReference>
<dbReference type="Gene3D" id="3.40.50.20">
    <property type="match status" value="1"/>
</dbReference>
<feature type="binding site" evidence="24">
    <location>
        <position position="141"/>
    </location>
    <ligand>
        <name>ATP</name>
        <dbReference type="ChEBI" id="CHEBI:30616"/>
    </ligand>
</feature>
<evidence type="ECO:0000313" key="29">
    <source>
        <dbReference type="Proteomes" id="UP000239549"/>
    </source>
</evidence>
<evidence type="ECO:0000256" key="18">
    <source>
        <dbReference type="ARBA" id="ARBA00060592"/>
    </source>
</evidence>
<dbReference type="PANTHER" id="PTHR23132:SF25">
    <property type="entry name" value="D-ALANINE--D-ALANINE LIGASE A"/>
    <property type="match status" value="1"/>
</dbReference>
<organism evidence="28 29">
    <name type="scientific">Desulfocucumis palustris</name>
    <dbReference type="NCBI Taxonomy" id="1898651"/>
    <lineage>
        <taxon>Bacteria</taxon>
        <taxon>Bacillati</taxon>
        <taxon>Bacillota</taxon>
        <taxon>Clostridia</taxon>
        <taxon>Eubacteriales</taxon>
        <taxon>Desulfocucumaceae</taxon>
        <taxon>Desulfocucumis</taxon>
    </lineage>
</organism>
<evidence type="ECO:0000256" key="1">
    <source>
        <dbReference type="ARBA" id="ARBA00001936"/>
    </source>
</evidence>
<evidence type="ECO:0000256" key="6">
    <source>
        <dbReference type="ARBA" id="ARBA00012216"/>
    </source>
</evidence>
<dbReference type="AlphaFoldDB" id="A0A2L2XBU5"/>
<dbReference type="NCBIfam" id="TIGR01205">
    <property type="entry name" value="D_ala_D_alaTIGR"/>
    <property type="match status" value="1"/>
</dbReference>
<evidence type="ECO:0000256" key="20">
    <source>
        <dbReference type="ARBA" id="ARBA00076288"/>
    </source>
</evidence>
<keyword evidence="16 22" id="KW-0961">Cell wall biogenesis/degradation</keyword>
<accession>A0A2L2XBU5</accession>
<comment type="cofactor">
    <cofactor evidence="1">
        <name>Mn(2+)</name>
        <dbReference type="ChEBI" id="CHEBI:29035"/>
    </cofactor>
</comment>
<dbReference type="OrthoDB" id="9813261at2"/>
<dbReference type="GO" id="GO:0071555">
    <property type="term" value="P:cell wall organization"/>
    <property type="evidence" value="ECO:0007669"/>
    <property type="project" value="UniProtKB-KW"/>
</dbReference>
<feature type="binding site" evidence="25">
    <location>
        <position position="313"/>
    </location>
    <ligand>
        <name>Mg(2+)</name>
        <dbReference type="ChEBI" id="CHEBI:18420"/>
        <label>1</label>
    </ligand>
</feature>
<dbReference type="GO" id="GO:0005524">
    <property type="term" value="F:ATP binding"/>
    <property type="evidence" value="ECO:0007669"/>
    <property type="project" value="UniProtKB-UniRule"/>
</dbReference>
<dbReference type="NCBIfam" id="NF002528">
    <property type="entry name" value="PRK01966.1-4"/>
    <property type="match status" value="1"/>
</dbReference>
<gene>
    <name evidence="22" type="primary">ddl</name>
    <name evidence="28" type="ORF">DCCM_2801</name>
</gene>
<dbReference type="PROSITE" id="PS50975">
    <property type="entry name" value="ATP_GRASP"/>
    <property type="match status" value="1"/>
</dbReference>
<feature type="binding site" evidence="24">
    <location>
        <begin position="190"/>
        <end position="191"/>
    </location>
    <ligand>
        <name>ATP</name>
        <dbReference type="ChEBI" id="CHEBI:30616"/>
    </ligand>
</feature>
<evidence type="ECO:0000256" key="21">
    <source>
        <dbReference type="ARBA" id="ARBA00077154"/>
    </source>
</evidence>
<feature type="active site" evidence="23">
    <location>
        <position position="324"/>
    </location>
</feature>
<dbReference type="FunFam" id="3.30.470.20:FF:000008">
    <property type="entry name" value="D-alanine--D-alanine ligase"/>
    <property type="match status" value="1"/>
</dbReference>
<evidence type="ECO:0000256" key="4">
    <source>
        <dbReference type="ARBA" id="ARBA00004752"/>
    </source>
</evidence>